<dbReference type="AlphaFoldDB" id="A0A7C3SQ70"/>
<feature type="domain" description="Methyltransferase" evidence="1">
    <location>
        <begin position="63"/>
        <end position="163"/>
    </location>
</feature>
<keyword evidence="2" id="KW-0808">Transferase</keyword>
<dbReference type="GO" id="GO:0008168">
    <property type="term" value="F:methyltransferase activity"/>
    <property type="evidence" value="ECO:0007669"/>
    <property type="project" value="UniProtKB-KW"/>
</dbReference>
<dbReference type="PANTHER" id="PTHR43591">
    <property type="entry name" value="METHYLTRANSFERASE"/>
    <property type="match status" value="1"/>
</dbReference>
<dbReference type="PANTHER" id="PTHR43591:SF24">
    <property type="entry name" value="2-METHOXY-6-POLYPRENYL-1,4-BENZOQUINOL METHYLASE, MITOCHONDRIAL"/>
    <property type="match status" value="1"/>
</dbReference>
<dbReference type="InterPro" id="IPR029063">
    <property type="entry name" value="SAM-dependent_MTases_sf"/>
</dbReference>
<keyword evidence="2" id="KW-0489">Methyltransferase</keyword>
<dbReference type="SUPFAM" id="SSF53335">
    <property type="entry name" value="S-adenosyl-L-methionine-dependent methyltransferases"/>
    <property type="match status" value="1"/>
</dbReference>
<gene>
    <name evidence="2" type="ORF">ENV35_01635</name>
</gene>
<evidence type="ECO:0000313" key="2">
    <source>
        <dbReference type="EMBL" id="HGB30562.1"/>
    </source>
</evidence>
<reference evidence="2" key="1">
    <citation type="journal article" date="2020" name="mSystems">
        <title>Genome- and Community-Level Interaction Insights into Carbon Utilization and Element Cycling Functions of Hydrothermarchaeota in Hydrothermal Sediment.</title>
        <authorList>
            <person name="Zhou Z."/>
            <person name="Liu Y."/>
            <person name="Xu W."/>
            <person name="Pan J."/>
            <person name="Luo Z.H."/>
            <person name="Li M."/>
        </authorList>
    </citation>
    <scope>NUCLEOTIDE SEQUENCE [LARGE SCALE GENOMIC DNA]</scope>
    <source>
        <strain evidence="2">SpSt-751</strain>
    </source>
</reference>
<evidence type="ECO:0000259" key="1">
    <source>
        <dbReference type="Pfam" id="PF13847"/>
    </source>
</evidence>
<dbReference type="InterPro" id="IPR025714">
    <property type="entry name" value="Methyltranfer_dom"/>
</dbReference>
<name>A0A7C3SQ70_9BACT</name>
<sequence length="224" mass="26488">MNSKLAWNKVTENSGKYDHYKLNNLIAYEKRSKVFNKDYSIFWSGKRAQESRFETLIKIGDLNNKTILDVGCGWGSFFSFLKEKNINVKKYHGVDINEEVIKKAKNLFNLVKNVTFEKRDILIDPLPSHSFDYVFASGIFAFDGDDWEDYVRDMLKEMYRICTSGVGVNFLKKNNHYNYPTLRYNNPNDVYELVKKEITYKVVLKDNYAIDDFTLFLYKFKEDE</sequence>
<proteinExistence type="predicted"/>
<accession>A0A7C3SQ70</accession>
<dbReference type="CDD" id="cd02440">
    <property type="entry name" value="AdoMet_MTases"/>
    <property type="match status" value="1"/>
</dbReference>
<organism evidence="2">
    <name type="scientific">Dictyoglomus turgidum</name>
    <dbReference type="NCBI Taxonomy" id="513050"/>
    <lineage>
        <taxon>Bacteria</taxon>
        <taxon>Pseudomonadati</taxon>
        <taxon>Dictyoglomota</taxon>
        <taxon>Dictyoglomia</taxon>
        <taxon>Dictyoglomales</taxon>
        <taxon>Dictyoglomaceae</taxon>
        <taxon>Dictyoglomus</taxon>
    </lineage>
</organism>
<comment type="caution">
    <text evidence="2">The sequence shown here is derived from an EMBL/GenBank/DDBJ whole genome shotgun (WGS) entry which is preliminary data.</text>
</comment>
<protein>
    <submittedName>
        <fullName evidence="2">Class I SAM-dependent methyltransferase</fullName>
    </submittedName>
</protein>
<dbReference type="Pfam" id="PF13847">
    <property type="entry name" value="Methyltransf_31"/>
    <property type="match status" value="1"/>
</dbReference>
<dbReference type="Gene3D" id="3.40.50.150">
    <property type="entry name" value="Vaccinia Virus protein VP39"/>
    <property type="match status" value="1"/>
</dbReference>
<dbReference type="EMBL" id="DTGA01000036">
    <property type="protein sequence ID" value="HGB30562.1"/>
    <property type="molecule type" value="Genomic_DNA"/>
</dbReference>
<dbReference type="GO" id="GO:0032259">
    <property type="term" value="P:methylation"/>
    <property type="evidence" value="ECO:0007669"/>
    <property type="project" value="UniProtKB-KW"/>
</dbReference>